<dbReference type="EMBL" id="JACTVM010000003">
    <property type="protein sequence ID" value="MBC9227154.1"/>
    <property type="molecule type" value="Genomic_DNA"/>
</dbReference>
<organism evidence="6 9">
    <name type="scientific">Aeromicrobium senzhongii</name>
    <dbReference type="NCBI Taxonomy" id="2663859"/>
    <lineage>
        <taxon>Bacteria</taxon>
        <taxon>Bacillati</taxon>
        <taxon>Actinomycetota</taxon>
        <taxon>Actinomycetes</taxon>
        <taxon>Propionibacteriales</taxon>
        <taxon>Nocardioidaceae</taxon>
        <taxon>Aeromicrobium</taxon>
    </lineage>
</organism>
<keyword evidence="5" id="KW-0732">Signal</keyword>
<accession>A0A8I0K2Z4</accession>
<dbReference type="InterPro" id="IPR000675">
    <property type="entry name" value="Cutinase/axe"/>
</dbReference>
<dbReference type="PANTHER" id="PTHR33630:SF9">
    <property type="entry name" value="CUTINASE 4"/>
    <property type="match status" value="1"/>
</dbReference>
<dbReference type="PANTHER" id="PTHR33630">
    <property type="entry name" value="CUTINASE RV1984C-RELATED-RELATED"/>
    <property type="match status" value="1"/>
</dbReference>
<sequence>MKNVRRLCSHLAAGLLALTAVALPAAAAAPASAADDCAEVHVIVVRGTGEPGTYGWIVGDGLVRKIRAQVPGAKATALDYPASIGRDSAPAGITELVSTVRARAAACPDEKLVLSGYSQGAQVVNGALGVDLAGTPNGPVPVPAVVPAELSSHIVAIALFGDPLRIVGRSVAEPYASRTVNFCQAKDLVCDPAPDSRFLPHLGYLVNGDLGRAAAFVADRV</sequence>
<keyword evidence="8" id="KW-1185">Reference proteome</keyword>
<evidence type="ECO:0000256" key="3">
    <source>
        <dbReference type="ARBA" id="ARBA00022801"/>
    </source>
</evidence>
<gene>
    <name evidence="7" type="ORF">H9L21_01080</name>
    <name evidence="6" type="ORF">IBG24_12600</name>
</gene>
<protein>
    <submittedName>
        <fullName evidence="6">Cutinase family protein</fullName>
    </submittedName>
</protein>
<evidence type="ECO:0000313" key="6">
    <source>
        <dbReference type="EMBL" id="MBC9227154.1"/>
    </source>
</evidence>
<evidence type="ECO:0000313" key="9">
    <source>
        <dbReference type="Proteomes" id="UP000620591"/>
    </source>
</evidence>
<keyword evidence="3" id="KW-0378">Hydrolase</keyword>
<dbReference type="Proteomes" id="UP000515871">
    <property type="component" value="Chromosome"/>
</dbReference>
<evidence type="ECO:0000256" key="1">
    <source>
        <dbReference type="ARBA" id="ARBA00007534"/>
    </source>
</evidence>
<keyword evidence="2" id="KW-0719">Serine esterase</keyword>
<dbReference type="AlphaFoldDB" id="A0A8I0K2Z4"/>
<dbReference type="Proteomes" id="UP000620591">
    <property type="component" value="Unassembled WGS sequence"/>
</dbReference>
<dbReference type="GO" id="GO:0052689">
    <property type="term" value="F:carboxylic ester hydrolase activity"/>
    <property type="evidence" value="ECO:0007669"/>
    <property type="project" value="UniProtKB-KW"/>
</dbReference>
<reference evidence="6" key="1">
    <citation type="submission" date="2020-09" db="EMBL/GenBank/DDBJ databases">
        <title>Novel species in genus Aeromicrobium.</title>
        <authorList>
            <person name="Zhang G."/>
        </authorList>
    </citation>
    <scope>NUCLEOTIDE SEQUENCE</scope>
    <source>
        <strain evidence="7">Zg-629</strain>
        <strain evidence="8">zg-629</strain>
        <strain evidence="6">Zg-636</strain>
    </source>
</reference>
<evidence type="ECO:0000256" key="5">
    <source>
        <dbReference type="SAM" id="SignalP"/>
    </source>
</evidence>
<evidence type="ECO:0000256" key="2">
    <source>
        <dbReference type="ARBA" id="ARBA00022487"/>
    </source>
</evidence>
<dbReference type="RefSeq" id="WP_154596039.1">
    <property type="nucleotide sequence ID" value="NZ_CP060587.1"/>
</dbReference>
<evidence type="ECO:0000313" key="7">
    <source>
        <dbReference type="EMBL" id="QNL94601.1"/>
    </source>
</evidence>
<dbReference type="Pfam" id="PF01083">
    <property type="entry name" value="Cutinase"/>
    <property type="match status" value="1"/>
</dbReference>
<feature type="chain" id="PRO_5034010160" evidence="5">
    <location>
        <begin position="34"/>
        <end position="221"/>
    </location>
</feature>
<evidence type="ECO:0000256" key="4">
    <source>
        <dbReference type="ARBA" id="ARBA00023157"/>
    </source>
</evidence>
<keyword evidence="4" id="KW-1015">Disulfide bond</keyword>
<dbReference type="Gene3D" id="3.40.50.1820">
    <property type="entry name" value="alpha/beta hydrolase"/>
    <property type="match status" value="1"/>
</dbReference>
<evidence type="ECO:0000313" key="8">
    <source>
        <dbReference type="Proteomes" id="UP000515871"/>
    </source>
</evidence>
<dbReference type="EMBL" id="CP060587">
    <property type="protein sequence ID" value="QNL94601.1"/>
    <property type="molecule type" value="Genomic_DNA"/>
</dbReference>
<dbReference type="InterPro" id="IPR029058">
    <property type="entry name" value="AB_hydrolase_fold"/>
</dbReference>
<name>A0A8I0K2Z4_9ACTN</name>
<comment type="similarity">
    <text evidence="1">Belongs to the cutinase family.</text>
</comment>
<dbReference type="SUPFAM" id="SSF53474">
    <property type="entry name" value="alpha/beta-Hydrolases"/>
    <property type="match status" value="1"/>
</dbReference>
<proteinExistence type="inferred from homology"/>
<dbReference type="SMART" id="SM01110">
    <property type="entry name" value="Cutinase"/>
    <property type="match status" value="1"/>
</dbReference>
<feature type="signal peptide" evidence="5">
    <location>
        <begin position="1"/>
        <end position="33"/>
    </location>
</feature>